<feature type="compositionally biased region" description="Low complexity" evidence="17">
    <location>
        <begin position="1833"/>
        <end position="1856"/>
    </location>
</feature>
<dbReference type="SUPFAM" id="SSF53448">
    <property type="entry name" value="Nucleotide-diphospho-sugar transferases"/>
    <property type="match status" value="1"/>
</dbReference>
<comment type="caution">
    <text evidence="16">Lacks conserved residue(s) required for the propagation of feature annotation.</text>
</comment>
<accession>A0A0C2WKM8</accession>
<dbReference type="Pfam" id="PF03142">
    <property type="entry name" value="Chitin_synth_2"/>
    <property type="match status" value="1"/>
</dbReference>
<keyword evidence="11 18" id="KW-0472">Membrane</keyword>
<keyword evidence="12 16" id="KW-0505">Motor protein</keyword>
<dbReference type="GO" id="GO:0031505">
    <property type="term" value="P:fungal-type cell wall organization"/>
    <property type="evidence" value="ECO:0007669"/>
    <property type="project" value="TreeGrafter"/>
</dbReference>
<evidence type="ECO:0000313" key="22">
    <source>
        <dbReference type="Proteomes" id="UP000054549"/>
    </source>
</evidence>
<proteinExistence type="inferred from homology"/>
<dbReference type="SUPFAM" id="SSF52540">
    <property type="entry name" value="P-loop containing nucleoside triphosphate hydrolases"/>
    <property type="match status" value="1"/>
</dbReference>
<feature type="transmembrane region" description="Helical" evidence="18">
    <location>
        <begin position="946"/>
        <end position="963"/>
    </location>
</feature>
<dbReference type="InParanoid" id="A0A0C2WKM8"/>
<dbReference type="PROSITE" id="PS51998">
    <property type="entry name" value="DEK_C"/>
    <property type="match status" value="1"/>
</dbReference>
<keyword evidence="14 16" id="KW-0009">Actin-binding</keyword>
<keyword evidence="10 16" id="KW-0518">Myosin</keyword>
<evidence type="ECO:0000256" key="15">
    <source>
        <dbReference type="ARBA" id="ARBA00048014"/>
    </source>
</evidence>
<evidence type="ECO:0000256" key="1">
    <source>
        <dbReference type="ARBA" id="ARBA00004651"/>
    </source>
</evidence>
<evidence type="ECO:0000256" key="18">
    <source>
        <dbReference type="SAM" id="Phobius"/>
    </source>
</evidence>
<dbReference type="Gene3D" id="1.20.58.530">
    <property type="match status" value="1"/>
</dbReference>
<dbReference type="GO" id="GO:0005524">
    <property type="term" value="F:ATP binding"/>
    <property type="evidence" value="ECO:0007669"/>
    <property type="project" value="UniProtKB-UniRule"/>
</dbReference>
<keyword evidence="13" id="KW-0325">Glycoprotein</keyword>
<feature type="region of interest" description="Disordered" evidence="17">
    <location>
        <begin position="848"/>
        <end position="919"/>
    </location>
</feature>
<dbReference type="Gene3D" id="3.10.120.10">
    <property type="entry name" value="Cytochrome b5-like heme/steroid binding domain"/>
    <property type="match status" value="1"/>
</dbReference>
<evidence type="ECO:0000256" key="8">
    <source>
        <dbReference type="ARBA" id="ARBA00022840"/>
    </source>
</evidence>
<evidence type="ECO:0000256" key="6">
    <source>
        <dbReference type="ARBA" id="ARBA00022692"/>
    </source>
</evidence>
<keyword evidence="22" id="KW-1185">Reference proteome</keyword>
<dbReference type="EC" id="2.4.1.16" evidence="2"/>
<dbReference type="CDD" id="cd14879">
    <property type="entry name" value="MYSc_Myo17"/>
    <property type="match status" value="1"/>
</dbReference>
<evidence type="ECO:0000313" key="21">
    <source>
        <dbReference type="EMBL" id="KIL57236.1"/>
    </source>
</evidence>
<dbReference type="Pfam" id="PF00173">
    <property type="entry name" value="Cyt-b5"/>
    <property type="match status" value="1"/>
</dbReference>
<keyword evidence="5 21" id="KW-0808">Transferase</keyword>
<dbReference type="InterPro" id="IPR014876">
    <property type="entry name" value="DEK_C"/>
</dbReference>
<dbReference type="SMART" id="SM00242">
    <property type="entry name" value="MYSc"/>
    <property type="match status" value="1"/>
</dbReference>
<dbReference type="Gene3D" id="1.10.10.60">
    <property type="entry name" value="Homeodomain-like"/>
    <property type="match status" value="1"/>
</dbReference>
<feature type="domain" description="DEK-C" evidence="20">
    <location>
        <begin position="1959"/>
        <end position="2015"/>
    </location>
</feature>
<evidence type="ECO:0000259" key="19">
    <source>
        <dbReference type="PROSITE" id="PS51456"/>
    </source>
</evidence>
<evidence type="ECO:0000256" key="2">
    <source>
        <dbReference type="ARBA" id="ARBA00012543"/>
    </source>
</evidence>
<evidence type="ECO:0000256" key="11">
    <source>
        <dbReference type="ARBA" id="ARBA00023136"/>
    </source>
</evidence>
<dbReference type="PANTHER" id="PTHR22914">
    <property type="entry name" value="CHITIN SYNTHASE"/>
    <property type="match status" value="1"/>
</dbReference>
<dbReference type="InterPro" id="IPR036400">
    <property type="entry name" value="Cyt_B5-like_heme/steroid_sf"/>
</dbReference>
<evidence type="ECO:0000256" key="7">
    <source>
        <dbReference type="ARBA" id="ARBA00022741"/>
    </source>
</evidence>
<dbReference type="Gene3D" id="1.20.120.720">
    <property type="entry name" value="Myosin VI head, motor domain, U50 subdomain"/>
    <property type="match status" value="1"/>
</dbReference>
<dbReference type="EMBL" id="KN818377">
    <property type="protein sequence ID" value="KIL57236.1"/>
    <property type="molecule type" value="Genomic_DNA"/>
</dbReference>
<evidence type="ECO:0000256" key="13">
    <source>
        <dbReference type="ARBA" id="ARBA00023180"/>
    </source>
</evidence>
<evidence type="ECO:0000256" key="3">
    <source>
        <dbReference type="ARBA" id="ARBA00022475"/>
    </source>
</evidence>
<evidence type="ECO:0000256" key="16">
    <source>
        <dbReference type="PROSITE-ProRule" id="PRU00782"/>
    </source>
</evidence>
<evidence type="ECO:0000259" key="20">
    <source>
        <dbReference type="PROSITE" id="PS51998"/>
    </source>
</evidence>
<evidence type="ECO:0000256" key="12">
    <source>
        <dbReference type="ARBA" id="ARBA00023175"/>
    </source>
</evidence>
<feature type="region of interest" description="Disordered" evidence="17">
    <location>
        <begin position="1774"/>
        <end position="1861"/>
    </location>
</feature>
<dbReference type="InterPro" id="IPR001609">
    <property type="entry name" value="Myosin_head_motor_dom-like"/>
</dbReference>
<evidence type="ECO:0000256" key="14">
    <source>
        <dbReference type="ARBA" id="ARBA00023203"/>
    </source>
</evidence>
<organism evidence="21 22">
    <name type="scientific">Amanita muscaria (strain Koide BX008)</name>
    <dbReference type="NCBI Taxonomy" id="946122"/>
    <lineage>
        <taxon>Eukaryota</taxon>
        <taxon>Fungi</taxon>
        <taxon>Dikarya</taxon>
        <taxon>Basidiomycota</taxon>
        <taxon>Agaricomycotina</taxon>
        <taxon>Agaricomycetes</taxon>
        <taxon>Agaricomycetidae</taxon>
        <taxon>Agaricales</taxon>
        <taxon>Pluteineae</taxon>
        <taxon>Amanitaceae</taxon>
        <taxon>Amanita</taxon>
    </lineage>
</organism>
<name>A0A0C2WKM8_AMAMK</name>
<feature type="transmembrane region" description="Helical" evidence="18">
    <location>
        <begin position="1639"/>
        <end position="1665"/>
    </location>
</feature>
<dbReference type="Pfam" id="PF00063">
    <property type="entry name" value="Myosin_head"/>
    <property type="match status" value="2"/>
</dbReference>
<evidence type="ECO:0000256" key="10">
    <source>
        <dbReference type="ARBA" id="ARBA00023123"/>
    </source>
</evidence>
<keyword evidence="6 18" id="KW-0812">Transmembrane</keyword>
<dbReference type="InterPro" id="IPR029044">
    <property type="entry name" value="Nucleotide-diphossugar_trans"/>
</dbReference>
<keyword evidence="9 18" id="KW-1133">Transmembrane helix</keyword>
<feature type="binding site" evidence="16">
    <location>
        <begin position="125"/>
        <end position="132"/>
    </location>
    <ligand>
        <name>ATP</name>
        <dbReference type="ChEBI" id="CHEBI:30616"/>
    </ligand>
</feature>
<dbReference type="OrthoDB" id="370884at2759"/>
<protein>
    <recommendedName>
        <fullName evidence="2">chitin synthase</fullName>
        <ecNumber evidence="2">2.4.1.16</ecNumber>
    </recommendedName>
</protein>
<dbReference type="GO" id="GO:0005886">
    <property type="term" value="C:plasma membrane"/>
    <property type="evidence" value="ECO:0007669"/>
    <property type="project" value="UniProtKB-SubCell"/>
</dbReference>
<dbReference type="Gene3D" id="3.90.550.10">
    <property type="entry name" value="Spore Coat Polysaccharide Biosynthesis Protein SpsA, Chain A"/>
    <property type="match status" value="1"/>
</dbReference>
<dbReference type="GO" id="GO:0004100">
    <property type="term" value="F:chitin synthase activity"/>
    <property type="evidence" value="ECO:0007669"/>
    <property type="project" value="UniProtKB-EC"/>
</dbReference>
<comment type="catalytic activity">
    <reaction evidence="15">
        <text>[(1-&gt;4)-N-acetyl-beta-D-glucosaminyl](n) + UDP-N-acetyl-alpha-D-glucosamine = [(1-&gt;4)-N-acetyl-beta-D-glucosaminyl](n+1) + UDP + H(+)</text>
        <dbReference type="Rhea" id="RHEA:16637"/>
        <dbReference type="Rhea" id="RHEA-COMP:9593"/>
        <dbReference type="Rhea" id="RHEA-COMP:9595"/>
        <dbReference type="ChEBI" id="CHEBI:15378"/>
        <dbReference type="ChEBI" id="CHEBI:17029"/>
        <dbReference type="ChEBI" id="CHEBI:57705"/>
        <dbReference type="ChEBI" id="CHEBI:58223"/>
        <dbReference type="EC" id="2.4.1.16"/>
    </reaction>
</comment>
<dbReference type="GO" id="GO:0016459">
    <property type="term" value="C:myosin complex"/>
    <property type="evidence" value="ECO:0007669"/>
    <property type="project" value="UniProtKB-KW"/>
</dbReference>
<dbReference type="HOGENOM" id="CLU_000192_0_1_1"/>
<feature type="transmembrane region" description="Helical" evidence="18">
    <location>
        <begin position="1671"/>
        <end position="1693"/>
    </location>
</feature>
<dbReference type="PRINTS" id="PR00193">
    <property type="entry name" value="MYOSINHEAVY"/>
</dbReference>
<dbReference type="GO" id="GO:0030428">
    <property type="term" value="C:cell septum"/>
    <property type="evidence" value="ECO:0007669"/>
    <property type="project" value="TreeGrafter"/>
</dbReference>
<evidence type="ECO:0000256" key="5">
    <source>
        <dbReference type="ARBA" id="ARBA00022679"/>
    </source>
</evidence>
<evidence type="ECO:0000256" key="4">
    <source>
        <dbReference type="ARBA" id="ARBA00022676"/>
    </source>
</evidence>
<dbReference type="Proteomes" id="UP000054549">
    <property type="component" value="Unassembled WGS sequence"/>
</dbReference>
<dbReference type="SUPFAM" id="SSF55856">
    <property type="entry name" value="Cytochrome b5-like heme/steroid binding domain"/>
    <property type="match status" value="1"/>
</dbReference>
<dbReference type="STRING" id="946122.A0A0C2WKM8"/>
<dbReference type="InterPro" id="IPR001199">
    <property type="entry name" value="Cyt_B5-like_heme/steroid-bd"/>
</dbReference>
<dbReference type="PANTHER" id="PTHR22914:SF13">
    <property type="entry name" value="CHITIN SYNTHASE"/>
    <property type="match status" value="1"/>
</dbReference>
<evidence type="ECO:0000256" key="9">
    <source>
        <dbReference type="ARBA" id="ARBA00022989"/>
    </source>
</evidence>
<comment type="similarity">
    <text evidence="16">Belongs to the TRAFAC class myosin-kinesin ATPase superfamily. Myosin family.</text>
</comment>
<dbReference type="GO" id="GO:0003779">
    <property type="term" value="F:actin binding"/>
    <property type="evidence" value="ECO:0007669"/>
    <property type="project" value="UniProtKB-KW"/>
</dbReference>
<dbReference type="PROSITE" id="PS51456">
    <property type="entry name" value="MYOSIN_MOTOR"/>
    <property type="match status" value="1"/>
</dbReference>
<reference evidence="21 22" key="1">
    <citation type="submission" date="2014-04" db="EMBL/GenBank/DDBJ databases">
        <title>Evolutionary Origins and Diversification of the Mycorrhizal Mutualists.</title>
        <authorList>
            <consortium name="DOE Joint Genome Institute"/>
            <consortium name="Mycorrhizal Genomics Consortium"/>
            <person name="Kohler A."/>
            <person name="Kuo A."/>
            <person name="Nagy L.G."/>
            <person name="Floudas D."/>
            <person name="Copeland A."/>
            <person name="Barry K.W."/>
            <person name="Cichocki N."/>
            <person name="Veneault-Fourrey C."/>
            <person name="LaButti K."/>
            <person name="Lindquist E.A."/>
            <person name="Lipzen A."/>
            <person name="Lundell T."/>
            <person name="Morin E."/>
            <person name="Murat C."/>
            <person name="Riley R."/>
            <person name="Ohm R."/>
            <person name="Sun H."/>
            <person name="Tunlid A."/>
            <person name="Henrissat B."/>
            <person name="Grigoriev I.V."/>
            <person name="Hibbett D.S."/>
            <person name="Martin F."/>
        </authorList>
    </citation>
    <scope>NUCLEOTIDE SEQUENCE [LARGE SCALE GENOMIC DNA]</scope>
    <source>
        <strain evidence="21 22">Koide BX008</strain>
    </source>
</reference>
<dbReference type="InterPro" id="IPR027417">
    <property type="entry name" value="P-loop_NTPase"/>
</dbReference>
<dbReference type="Pfam" id="PF08766">
    <property type="entry name" value="DEK_C"/>
    <property type="match status" value="1"/>
</dbReference>
<dbReference type="InterPro" id="IPR036037">
    <property type="entry name" value="MYSc_Myo17"/>
</dbReference>
<keyword evidence="4" id="KW-0328">Glycosyltransferase</keyword>
<dbReference type="GO" id="GO:0006031">
    <property type="term" value="P:chitin biosynthetic process"/>
    <property type="evidence" value="ECO:0007669"/>
    <property type="project" value="TreeGrafter"/>
</dbReference>
<dbReference type="Gene3D" id="3.40.850.10">
    <property type="entry name" value="Kinesin motor domain"/>
    <property type="match status" value="1"/>
</dbReference>
<feature type="transmembrane region" description="Helical" evidence="18">
    <location>
        <begin position="984"/>
        <end position="1006"/>
    </location>
</feature>
<keyword evidence="7 16" id="KW-0547">Nucleotide-binding</keyword>
<dbReference type="InterPro" id="IPR004835">
    <property type="entry name" value="Chitin_synth"/>
</dbReference>
<gene>
    <name evidence="21" type="ORF">M378DRAFT_16385</name>
</gene>
<feature type="transmembrane region" description="Helical" evidence="18">
    <location>
        <begin position="1250"/>
        <end position="1271"/>
    </location>
</feature>
<dbReference type="SUPFAM" id="SSF109715">
    <property type="entry name" value="DEK C-terminal domain"/>
    <property type="match status" value="1"/>
</dbReference>
<sequence length="2017" mass="223654">MASSSSPSAASASGDLVDLVSFTGPATSHPSDDAILNVLHSRFRSDLPYTRIGTTNLVLVNPYKTLANVNDASAQEYLEKCYKDTSIGIGNGVQRPLQPHVYEMAAKVYLLMRRRSESQAVIARGITGSGKSSGLRLLTNQLLRLSSHSKKEHKIADQIKSFFTVLDSFGNAKTLMNPNASRHGRYLELHFTPRGRISGAKVLTYGLDKSRLTRLNHEERTYHVFYQFLAGATGAERDYYALEDPSEYALLASSGTYRLPAGPFSDDSIGMSELRVAMKTLGFKQKHTSAIFSLLVALLLLGNLTFRDGDAHDSAAVITNPQVLEQAARLLGVLPEDLAQTLTTKTNYVKKELYTVLLNAGQSAAQRDRNLRDLYAILFAFVVENVNQRLAPSTKDPRPHMQIMMLDQPGFQTRNPSGTTSMALTGQTPLLHNAYGQNGFDEFCINFCDELLQSYYLRHTFEDSIGMNAQLVSDGIALPAISTLDNGACVELLRGTSLSDASQRKPSGVLGVMNKSASNYKSGKAADGDHRNEDMLQLFHSTFGVHASFVASPTPVPGGQQDRTLFGINHYAGSASYDVSGWIENDADMLDAAFVVLLRGSTESFVSKLLSGPSLAAEKHVKDEGIVVQAQVSSRSLRQMTPVLVHHSSPFSDPEQPPQAIEVPVQVPRLDANKIYPVTTQLNSTMLEIFAALDRSPRLWAVSCIRPNDSASPNSFDKRRVKAQVRSLLLPDIVARKAGNASGGAEFVVGYDKLEFCERFVPRMQGRNEERIEQCARSNGWKSGRDYIVGGGGVGEGKVWLTYAAWKTVEDVVRAREKDLRTRSGDGAGDDEDEGASFVAGEEGTEYTHGEAASLAPHPDGYFNESADNLLPPGHRPYANHPGDDGQWVGGGDADWDKKGSAPPSPTANAPEVPYSPGIKEGTNGMVIKEAPNTVEEVPTSRARRWWLGMVWFTTFWIPTFTLKYIGRMKRPDIQLAWREKVTIFWLIFLLNAVVIFYIVVFGRLLCPNYDKAWASSEVAQHTGYNDYFVSIRGFVYDVSNFVHGDHSDIPSLASNGADTLDQLAGQDLSYYFPPPLTLACQNLVSDTNLVLTVKNFTNLAPQAMHTSGSSQTSAALSQKNWYTTNFLPTMRTFAQGPLVWDWAVIQSQAQDTNIAKIWAVYQNTLYDLTDYVWTQDLTPANANTYNFLDSNIVNYFKQRSGQDITSVMQPVLNNMNKATRDSQMNCLNNYFKVGMTDFRKTPRCQVQQYMLIVASGILAASMAMKFLAALQLGKKRTPELQDKFVICQVPCYTEGEESLRRTIDSLAALNYDDKRKLIFIICDGNIIGSGNDRTTPRIVLDILGIDPKLDPEPLLFKSVGEGSKALNYGKVYSGLYEFEGHVVPYMVVVKIGKPTERSKPGNRGKRDSQILMMHYLNRVHFDAPMSPLELEIYHQMRNVIGIDPAFYEYIFTIDADTTVTPDSLNRLIAMCADDSSIIGCCGETKLDNEQKSWWTMIQVYEYYISHHLSKAFESLFGSVTCLPGCFSVYRIRTADKGRPIIISNRIIDEYADPNVDTLHKKNLFSLGEDRFLTTLLMKHFPTFKTKFCPDAVAHTIAPESWRILFSQRRRWINSTVHNLLELVILHELFGFCCFSMRFFVFIDLLGTLILPATVVYLIYLIVVVSLHVSAFPQIAIIMLAITYGLQAIIFILKREFMLIGWMVVYILSYPIYSFFLPVYSFWCMDEFSWGNTRLVVGEGREKKVLIKEDEKFDDSMIPLKRFSEYEAEAWETGSRRSDDTGYSSKPYSRGKSMAPGSRGVSPHPYQQASQSGDYYRDTNLMNRSNPNLRHMGSSSQLSHSNLSHHGGAPQLPQVPLGGGPGSIVGSEFGHATMPMAPAYAGSIYNPMMPTLPMMSQMTGMSGMNTNMFGGSFNGSQGGGIGGIPPSLPPVGASQQRPISTFSFATSVNPFAGPSMSTDPTDEELYGALRNYLSTQDLMTVTKKTAREAIASRFPKANLSSRKDFLNDSIDKILSES</sequence>
<feature type="domain" description="Myosin motor" evidence="19">
    <location>
        <begin position="19"/>
        <end position="728"/>
    </location>
</feature>
<dbReference type="GO" id="GO:0003774">
    <property type="term" value="F:cytoskeletal motor activity"/>
    <property type="evidence" value="ECO:0007669"/>
    <property type="project" value="UniProtKB-UniRule"/>
</dbReference>
<comment type="subcellular location">
    <subcellularLocation>
        <location evidence="1">Cell membrane</location>
        <topology evidence="1">Multi-pass membrane protein</topology>
    </subcellularLocation>
</comment>
<evidence type="ECO:0000256" key="17">
    <source>
        <dbReference type="SAM" id="MobiDB-lite"/>
    </source>
</evidence>
<feature type="transmembrane region" description="Helical" evidence="18">
    <location>
        <begin position="1700"/>
        <end position="1723"/>
    </location>
</feature>
<keyword evidence="8 16" id="KW-0067">ATP-binding</keyword>
<dbReference type="CDD" id="cd04190">
    <property type="entry name" value="Chitin_synth_C"/>
    <property type="match status" value="1"/>
</dbReference>
<keyword evidence="3" id="KW-1003">Cell membrane</keyword>
<dbReference type="InterPro" id="IPR036961">
    <property type="entry name" value="Kinesin_motor_dom_sf"/>
</dbReference>
<dbReference type="Gene3D" id="1.10.10.820">
    <property type="match status" value="1"/>
</dbReference>